<dbReference type="OrthoDB" id="549173at2759"/>
<keyword evidence="6" id="KW-0315">Glutamine amidotransferase</keyword>
<evidence type="ECO:0000256" key="3">
    <source>
        <dbReference type="ARBA" id="ARBA00022741"/>
    </source>
</evidence>
<feature type="domain" description="Fe/B12 periplasmic-binding" evidence="7">
    <location>
        <begin position="498"/>
        <end position="800"/>
    </location>
</feature>
<evidence type="ECO:0000256" key="4">
    <source>
        <dbReference type="ARBA" id="ARBA00022840"/>
    </source>
</evidence>
<accession>A0A9N8D5S8</accession>
<proteinExistence type="inferred from homology"/>
<evidence type="ECO:0000259" key="7">
    <source>
        <dbReference type="PROSITE" id="PS50983"/>
    </source>
</evidence>
<dbReference type="Pfam" id="PF07685">
    <property type="entry name" value="GATase_3"/>
    <property type="match status" value="1"/>
</dbReference>
<dbReference type="CDD" id="cd05388">
    <property type="entry name" value="CobB_N"/>
    <property type="match status" value="1"/>
</dbReference>
<dbReference type="Gene3D" id="3.40.50.300">
    <property type="entry name" value="P-loop containing nucleotide triphosphate hydrolases"/>
    <property type="match status" value="2"/>
</dbReference>
<evidence type="ECO:0000256" key="2">
    <source>
        <dbReference type="ARBA" id="ARBA00022598"/>
    </source>
</evidence>
<dbReference type="SUPFAM" id="SSF117281">
    <property type="entry name" value="Kelch motif"/>
    <property type="match status" value="1"/>
</dbReference>
<dbReference type="Pfam" id="PF01344">
    <property type="entry name" value="Kelch_1"/>
    <property type="match status" value="1"/>
</dbReference>
<dbReference type="InterPro" id="IPR002586">
    <property type="entry name" value="CobQ/CobB/MinD/ParA_Nub-bd_dom"/>
</dbReference>
<dbReference type="SUPFAM" id="SSF53807">
    <property type="entry name" value="Helical backbone' metal receptor"/>
    <property type="match status" value="1"/>
</dbReference>
<protein>
    <submittedName>
        <fullName evidence="8">Cobyrinate a,c-diamide synthase</fullName>
    </submittedName>
</protein>
<evidence type="ECO:0000256" key="6">
    <source>
        <dbReference type="ARBA" id="ARBA00022962"/>
    </source>
</evidence>
<dbReference type="Pfam" id="PF01656">
    <property type="entry name" value="CbiA"/>
    <property type="match status" value="1"/>
</dbReference>
<dbReference type="CDD" id="cd03130">
    <property type="entry name" value="GATase1_CobB"/>
    <property type="match status" value="1"/>
</dbReference>
<dbReference type="Gene3D" id="3.40.50.1980">
    <property type="entry name" value="Nitrogenase molybdenum iron protein domain"/>
    <property type="match status" value="2"/>
</dbReference>
<gene>
    <name evidence="8" type="ORF">SEMRO_11_G008980.1</name>
</gene>
<dbReference type="SUPFAM" id="SSF52540">
    <property type="entry name" value="P-loop containing nucleoside triphosphate hydrolases"/>
    <property type="match status" value="1"/>
</dbReference>
<dbReference type="InterPro" id="IPR040807">
    <property type="entry name" value="DUF5522"/>
</dbReference>
<comment type="cofactor">
    <cofactor evidence="1">
        <name>Mg(2+)</name>
        <dbReference type="ChEBI" id="CHEBI:18420"/>
    </cofactor>
</comment>
<dbReference type="InterPro" id="IPR029062">
    <property type="entry name" value="Class_I_gatase-like"/>
</dbReference>
<name>A0A9N8D5S8_9STRA</name>
<dbReference type="GO" id="GO:0005524">
    <property type="term" value="F:ATP binding"/>
    <property type="evidence" value="ECO:0007669"/>
    <property type="project" value="UniProtKB-KW"/>
</dbReference>
<dbReference type="Pfam" id="PF24681">
    <property type="entry name" value="Kelch_KLHDC2_KLHL20_DRC7"/>
    <property type="match status" value="1"/>
</dbReference>
<dbReference type="Pfam" id="PF01497">
    <property type="entry name" value="Peripla_BP_2"/>
    <property type="match status" value="1"/>
</dbReference>
<dbReference type="PANTHER" id="PTHR43873">
    <property type="entry name" value="COBYRINATE A,C-DIAMIDE SYNTHASE"/>
    <property type="match status" value="1"/>
</dbReference>
<dbReference type="InterPro" id="IPR006652">
    <property type="entry name" value="Kelch_1"/>
</dbReference>
<organism evidence="8 9">
    <name type="scientific">Seminavis robusta</name>
    <dbReference type="NCBI Taxonomy" id="568900"/>
    <lineage>
        <taxon>Eukaryota</taxon>
        <taxon>Sar</taxon>
        <taxon>Stramenopiles</taxon>
        <taxon>Ochrophyta</taxon>
        <taxon>Bacillariophyta</taxon>
        <taxon>Bacillariophyceae</taxon>
        <taxon>Bacillariophycidae</taxon>
        <taxon>Naviculales</taxon>
        <taxon>Naviculaceae</taxon>
        <taxon>Seminavis</taxon>
    </lineage>
</organism>
<dbReference type="Gene3D" id="2.120.10.80">
    <property type="entry name" value="Kelch-type beta propeller"/>
    <property type="match status" value="2"/>
</dbReference>
<evidence type="ECO:0000256" key="5">
    <source>
        <dbReference type="ARBA" id="ARBA00022842"/>
    </source>
</evidence>
<dbReference type="PROSITE" id="PS50983">
    <property type="entry name" value="FE_B12_PBP"/>
    <property type="match status" value="1"/>
</dbReference>
<comment type="caution">
    <text evidence="8">The sequence shown here is derived from an EMBL/GenBank/DDBJ whole genome shotgun (WGS) entry which is preliminary data.</text>
</comment>
<keyword evidence="5" id="KW-0460">Magnesium</keyword>
<evidence type="ECO:0000313" key="8">
    <source>
        <dbReference type="EMBL" id="CAB9496938.1"/>
    </source>
</evidence>
<sequence length="1329" mass="145603">MSPPVIVIAGTSSGVGKTTVSCGLMAAFSADGLAVQPFKVGPDFLDGKHHEQATGRRSVNLDGWMMGGKEAVLESFHRHARGADLCIVEGVMGLYDSKDGESDDGSTAQIAKWLQAPVVLVVDAHSMARSVAAMVLGYLMLDQDLRLSAVVVNKVSGKQHIQWIKQALETHRDRLVDVQTQQPILFAGAMPQDRMLAIPERHLGLVTPSENARFKDERWRDMYSKLAAIVQDNLDLDSLLNLAKSTTTTPKIHSCGDFSQPEACDEVCRIGVARDDAFSFYYGDNLKLLQDSGAELVFFSPVHETHLPTGLDALYIGGGYPELHGATLQSNESMRHDIQSFAKAGGLIYAECGGLMFLAEALWTMTRKDDETDDYDRQRYQMCSVLPGIVVSMTPHMKMGYGEIEMAENPIFQQGRICRGQQFHFSEVVTDDDDADDEILRSPFLVTAQHIGAQVEKAGYVVGNVLTSYFHLHWSSNPALAHDFVESAVRTSPIRKMFAISFVSAATEIIFRLGAESSLAGVTSVCDYPKNAQDYPRRIISRSPFDASTMTSEEVDAAMKEHQSRKGDGPPGYWIVDTNSLKEMAAPRVAFVQETCDICDVAQSDVLFTLEQCGLSDVCKTVQVSPTTLEGMFQSILDVGAALGVQERSVSLCADLRQRLDVVAAKINELGLKQRPRVLSLEGLSPICVGGNWLPDVKTAAGCDDALCDVGGSPARVLQWSDVEKADPDILLLSPCSATTSRTLNELYLLNTPEFWKLRCVRNGDVYVIDHSKFSRPGPRLVNGVELLATLLCGVTPPDHVDATQDWKSDALRYECCVGKVKHCTTELSTRFKPCFGDHASPGQDFEPNSKGAGKKVEGLRRIRTTRSSAIGHPLPCDRSAHNMAALKDGSVIIFAGEDDDGKRLSDTWKLSAPQVGWNERLDPYDTPAPPQRGRSPVWELLQCGKVADENVPTKRSNSGSVVCGDYFLVFGGWGVDSQCLGSCELLHLDTLCWTHCSVRGTKKPSPRGNPTLVYSEKTNSAIMFGGWNKVERLSDLWVLDMTVWEWELQVQHQELPWPKGRTDHSSVLWTNDSGQETMLIFGGSLDTEGCCNELWILDIGSRRWQAVNTHGPSPEPRSSHTAAIAGQGSSATMILVGGSGNGSGRSVLLKDAWLLRLETMTWTKVSWHGSGVARCQQAMSVVNGGTALVWGGYDGEKTSKDDASVWVGSLDNAEMAKAVASTVSKPKQLQERWQAEVPIRESDLPEDMLAKARRSNLPGALFKTLHRYAVARQRDTYIDPASGYSVFTQTYLKRKPCCGNGCRHCPHGHINVPKCSGNTGCDPKQLEW</sequence>
<dbReference type="GO" id="GO:0042242">
    <property type="term" value="F:cobyrinic acid a,c-diamide synthase activity"/>
    <property type="evidence" value="ECO:0007669"/>
    <property type="project" value="InterPro"/>
</dbReference>
<dbReference type="PROSITE" id="PS51274">
    <property type="entry name" value="GATASE_COBBQ"/>
    <property type="match status" value="1"/>
</dbReference>
<dbReference type="SUPFAM" id="SSF52317">
    <property type="entry name" value="Class I glutamine amidotransferase-like"/>
    <property type="match status" value="1"/>
</dbReference>
<evidence type="ECO:0000313" key="9">
    <source>
        <dbReference type="Proteomes" id="UP001153069"/>
    </source>
</evidence>
<keyword evidence="9" id="KW-1185">Reference proteome</keyword>
<dbReference type="PANTHER" id="PTHR43873:SF1">
    <property type="entry name" value="COBYRINATE A,C-DIAMIDE SYNTHASE"/>
    <property type="match status" value="1"/>
</dbReference>
<dbReference type="InterPro" id="IPR002491">
    <property type="entry name" value="ABC_transptr_periplasmic_BD"/>
</dbReference>
<keyword evidence="4" id="KW-0067">ATP-binding</keyword>
<dbReference type="InterPro" id="IPR004484">
    <property type="entry name" value="CbiA/CobB_synth"/>
</dbReference>
<dbReference type="InterPro" id="IPR027417">
    <property type="entry name" value="P-loop_NTPase"/>
</dbReference>
<dbReference type="InterPro" id="IPR015915">
    <property type="entry name" value="Kelch-typ_b-propeller"/>
</dbReference>
<dbReference type="Proteomes" id="UP001153069">
    <property type="component" value="Unassembled WGS sequence"/>
</dbReference>
<dbReference type="EMBL" id="CAICTM010000011">
    <property type="protein sequence ID" value="CAB9496938.1"/>
    <property type="molecule type" value="Genomic_DNA"/>
</dbReference>
<evidence type="ECO:0000256" key="1">
    <source>
        <dbReference type="ARBA" id="ARBA00001946"/>
    </source>
</evidence>
<dbReference type="Gene3D" id="3.40.50.880">
    <property type="match status" value="1"/>
</dbReference>
<dbReference type="NCBIfam" id="NF002204">
    <property type="entry name" value="PRK01077.1"/>
    <property type="match status" value="1"/>
</dbReference>
<keyword evidence="2" id="KW-0436">Ligase</keyword>
<keyword evidence="3" id="KW-0547">Nucleotide-binding</keyword>
<dbReference type="NCBIfam" id="TIGR00379">
    <property type="entry name" value="cobB"/>
    <property type="match status" value="1"/>
</dbReference>
<dbReference type="Pfam" id="PF17653">
    <property type="entry name" value="DUF5522"/>
    <property type="match status" value="1"/>
</dbReference>
<dbReference type="InterPro" id="IPR011698">
    <property type="entry name" value="GATase_3"/>
</dbReference>
<reference evidence="8" key="1">
    <citation type="submission" date="2020-06" db="EMBL/GenBank/DDBJ databases">
        <authorList>
            <consortium name="Plant Systems Biology data submission"/>
        </authorList>
    </citation>
    <scope>NUCLEOTIDE SEQUENCE</scope>
    <source>
        <strain evidence="8">D6</strain>
    </source>
</reference>
<dbReference type="HAMAP" id="MF_00027">
    <property type="entry name" value="CobB_CbiA"/>
    <property type="match status" value="1"/>
</dbReference>